<accession>A0AAN6T4A6</accession>
<gene>
    <name evidence="2" type="ORF">N658DRAFT_248972</name>
</gene>
<comment type="caution">
    <text evidence="2">The sequence shown here is derived from an EMBL/GenBank/DDBJ whole genome shotgun (WGS) entry which is preliminary data.</text>
</comment>
<organism evidence="2 3">
    <name type="scientific">Parathielavia hyrcaniae</name>
    <dbReference type="NCBI Taxonomy" id="113614"/>
    <lineage>
        <taxon>Eukaryota</taxon>
        <taxon>Fungi</taxon>
        <taxon>Dikarya</taxon>
        <taxon>Ascomycota</taxon>
        <taxon>Pezizomycotina</taxon>
        <taxon>Sordariomycetes</taxon>
        <taxon>Sordariomycetidae</taxon>
        <taxon>Sordariales</taxon>
        <taxon>Chaetomiaceae</taxon>
        <taxon>Parathielavia</taxon>
    </lineage>
</organism>
<evidence type="ECO:0000313" key="2">
    <source>
        <dbReference type="EMBL" id="KAK4104263.1"/>
    </source>
</evidence>
<sequence length="152" mass="16803">MGHMLESYWWFSQARCLCWLGLGQVENSVMVKPMLSGELVLIKQLGCPLNNDNETHCHVLLSNDTTDLARKIKWTRCRGVIERRRFASSPDRDQCDMGTIHATCVKPHASCHRSGSGACPGKSDLSESMPRVDGIIELGVGAQAMIPSLVSY</sequence>
<keyword evidence="3" id="KW-1185">Reference proteome</keyword>
<feature type="chain" id="PRO_5042992776" evidence="1">
    <location>
        <begin position="17"/>
        <end position="152"/>
    </location>
</feature>
<reference evidence="2" key="2">
    <citation type="submission" date="2023-05" db="EMBL/GenBank/DDBJ databases">
        <authorList>
            <consortium name="Lawrence Berkeley National Laboratory"/>
            <person name="Steindorff A."/>
            <person name="Hensen N."/>
            <person name="Bonometti L."/>
            <person name="Westerberg I."/>
            <person name="Brannstrom I.O."/>
            <person name="Guillou S."/>
            <person name="Cros-Aarteil S."/>
            <person name="Calhoun S."/>
            <person name="Haridas S."/>
            <person name="Kuo A."/>
            <person name="Mondo S."/>
            <person name="Pangilinan J."/>
            <person name="Riley R."/>
            <person name="Labutti K."/>
            <person name="Andreopoulos B."/>
            <person name="Lipzen A."/>
            <person name="Chen C."/>
            <person name="Yanf M."/>
            <person name="Daum C."/>
            <person name="Ng V."/>
            <person name="Clum A."/>
            <person name="Ohm R."/>
            <person name="Martin F."/>
            <person name="Silar P."/>
            <person name="Natvig D."/>
            <person name="Lalanne C."/>
            <person name="Gautier V."/>
            <person name="Ament-Velasquez S.L."/>
            <person name="Kruys A."/>
            <person name="Hutchinson M.I."/>
            <person name="Powell A.J."/>
            <person name="Barry K."/>
            <person name="Miller A.N."/>
            <person name="Grigoriev I.V."/>
            <person name="Debuchy R."/>
            <person name="Gladieux P."/>
            <person name="Thoren M.H."/>
            <person name="Johannesson H."/>
        </authorList>
    </citation>
    <scope>NUCLEOTIDE SEQUENCE</scope>
    <source>
        <strain evidence="2">CBS 757.83</strain>
    </source>
</reference>
<dbReference type="EMBL" id="MU863627">
    <property type="protein sequence ID" value="KAK4104263.1"/>
    <property type="molecule type" value="Genomic_DNA"/>
</dbReference>
<proteinExistence type="predicted"/>
<feature type="signal peptide" evidence="1">
    <location>
        <begin position="1"/>
        <end position="16"/>
    </location>
</feature>
<reference evidence="2" key="1">
    <citation type="journal article" date="2023" name="Mol. Phylogenet. Evol.">
        <title>Genome-scale phylogeny and comparative genomics of the fungal order Sordariales.</title>
        <authorList>
            <person name="Hensen N."/>
            <person name="Bonometti L."/>
            <person name="Westerberg I."/>
            <person name="Brannstrom I.O."/>
            <person name="Guillou S."/>
            <person name="Cros-Aarteil S."/>
            <person name="Calhoun S."/>
            <person name="Haridas S."/>
            <person name="Kuo A."/>
            <person name="Mondo S."/>
            <person name="Pangilinan J."/>
            <person name="Riley R."/>
            <person name="LaButti K."/>
            <person name="Andreopoulos B."/>
            <person name="Lipzen A."/>
            <person name="Chen C."/>
            <person name="Yan M."/>
            <person name="Daum C."/>
            <person name="Ng V."/>
            <person name="Clum A."/>
            <person name="Steindorff A."/>
            <person name="Ohm R.A."/>
            <person name="Martin F."/>
            <person name="Silar P."/>
            <person name="Natvig D.O."/>
            <person name="Lalanne C."/>
            <person name="Gautier V."/>
            <person name="Ament-Velasquez S.L."/>
            <person name="Kruys A."/>
            <person name="Hutchinson M.I."/>
            <person name="Powell A.J."/>
            <person name="Barry K."/>
            <person name="Miller A.N."/>
            <person name="Grigoriev I.V."/>
            <person name="Debuchy R."/>
            <person name="Gladieux P."/>
            <person name="Hiltunen Thoren M."/>
            <person name="Johannesson H."/>
        </authorList>
    </citation>
    <scope>NUCLEOTIDE SEQUENCE</scope>
    <source>
        <strain evidence="2">CBS 757.83</strain>
    </source>
</reference>
<evidence type="ECO:0000313" key="3">
    <source>
        <dbReference type="Proteomes" id="UP001305647"/>
    </source>
</evidence>
<name>A0AAN6T4A6_9PEZI</name>
<dbReference type="AlphaFoldDB" id="A0AAN6T4A6"/>
<dbReference type="Proteomes" id="UP001305647">
    <property type="component" value="Unassembled WGS sequence"/>
</dbReference>
<evidence type="ECO:0000256" key="1">
    <source>
        <dbReference type="SAM" id="SignalP"/>
    </source>
</evidence>
<protein>
    <submittedName>
        <fullName evidence="2">Uncharacterized protein</fullName>
    </submittedName>
</protein>
<keyword evidence="1" id="KW-0732">Signal</keyword>